<evidence type="ECO:0000259" key="4">
    <source>
        <dbReference type="PROSITE" id="PS50042"/>
    </source>
</evidence>
<dbReference type="PROSITE" id="PS50042">
    <property type="entry name" value="CNMP_BINDING_3"/>
    <property type="match status" value="1"/>
</dbReference>
<dbReference type="InterPro" id="IPR012318">
    <property type="entry name" value="HTH_CRP"/>
</dbReference>
<gene>
    <name evidence="6" type="ORF">C3K47_02095</name>
</gene>
<dbReference type="Gene3D" id="2.60.120.10">
    <property type="entry name" value="Jelly Rolls"/>
    <property type="match status" value="1"/>
</dbReference>
<dbReference type="InterPro" id="IPR050397">
    <property type="entry name" value="Env_Response_Regulators"/>
</dbReference>
<comment type="caution">
    <text evidence="6">The sequence shown here is derived from an EMBL/GenBank/DDBJ whole genome shotgun (WGS) entry which is preliminary data.</text>
</comment>
<evidence type="ECO:0000259" key="5">
    <source>
        <dbReference type="PROSITE" id="PS51063"/>
    </source>
</evidence>
<evidence type="ECO:0000313" key="6">
    <source>
        <dbReference type="EMBL" id="POY39311.1"/>
    </source>
</evidence>
<dbReference type="InterPro" id="IPR000595">
    <property type="entry name" value="cNMP-bd_dom"/>
</dbReference>
<dbReference type="InterPro" id="IPR036388">
    <property type="entry name" value="WH-like_DNA-bd_sf"/>
</dbReference>
<proteinExistence type="predicted"/>
<dbReference type="PANTHER" id="PTHR24567">
    <property type="entry name" value="CRP FAMILY TRANSCRIPTIONAL REGULATORY PROTEIN"/>
    <property type="match status" value="1"/>
</dbReference>
<dbReference type="PANTHER" id="PTHR24567:SF26">
    <property type="entry name" value="REGULATORY PROTEIN YEIL"/>
    <property type="match status" value="1"/>
</dbReference>
<sequence>MNQHVNCFLCKHSLPEWKTAIETNSQLLNFKKGESIFKEGDAVTGFYFIHSGKVKVHKQWGSDKELIIKFASEGDVLGHRAIGSNEQYPVSATAIEPVNVCFINTIFFQTSLKVNNELTYQMMLFYAHELQEAELSMRNMVHMDVKSRIAEALLKIKSLFGVNNEGFINGALSRQDIASYAGTTYETLFKTLNELVKEEVLLLDGKNILIKDELKLKEGIRTRE</sequence>
<dbReference type="SMART" id="SM00100">
    <property type="entry name" value="cNMP"/>
    <property type="match status" value="1"/>
</dbReference>
<dbReference type="Proteomes" id="UP000236893">
    <property type="component" value="Unassembled WGS sequence"/>
</dbReference>
<dbReference type="CDD" id="cd00038">
    <property type="entry name" value="CAP_ED"/>
    <property type="match status" value="1"/>
</dbReference>
<organism evidence="6 7">
    <name type="scientific">Solitalea longa</name>
    <dbReference type="NCBI Taxonomy" id="2079460"/>
    <lineage>
        <taxon>Bacteria</taxon>
        <taxon>Pseudomonadati</taxon>
        <taxon>Bacteroidota</taxon>
        <taxon>Sphingobacteriia</taxon>
        <taxon>Sphingobacteriales</taxon>
        <taxon>Sphingobacteriaceae</taxon>
        <taxon>Solitalea</taxon>
    </lineage>
</organism>
<dbReference type="PROSITE" id="PS51063">
    <property type="entry name" value="HTH_CRP_2"/>
    <property type="match status" value="1"/>
</dbReference>
<dbReference type="Pfam" id="PF00027">
    <property type="entry name" value="cNMP_binding"/>
    <property type="match status" value="1"/>
</dbReference>
<keyword evidence="2" id="KW-0238">DNA-binding</keyword>
<dbReference type="AlphaFoldDB" id="A0A2S5A9N6"/>
<dbReference type="InterPro" id="IPR018490">
    <property type="entry name" value="cNMP-bd_dom_sf"/>
</dbReference>
<evidence type="ECO:0000256" key="1">
    <source>
        <dbReference type="ARBA" id="ARBA00023015"/>
    </source>
</evidence>
<feature type="domain" description="Cyclic nucleotide-binding" evidence="4">
    <location>
        <begin position="30"/>
        <end position="129"/>
    </location>
</feature>
<evidence type="ECO:0000313" key="7">
    <source>
        <dbReference type="Proteomes" id="UP000236893"/>
    </source>
</evidence>
<feature type="domain" description="HTH crp-type" evidence="5">
    <location>
        <begin position="143"/>
        <end position="214"/>
    </location>
</feature>
<dbReference type="Gene3D" id="1.10.10.10">
    <property type="entry name" value="Winged helix-like DNA-binding domain superfamily/Winged helix DNA-binding domain"/>
    <property type="match status" value="1"/>
</dbReference>
<dbReference type="GO" id="GO:0003700">
    <property type="term" value="F:DNA-binding transcription factor activity"/>
    <property type="evidence" value="ECO:0007669"/>
    <property type="project" value="TreeGrafter"/>
</dbReference>
<name>A0A2S5A9N6_9SPHI</name>
<dbReference type="SUPFAM" id="SSF46785">
    <property type="entry name" value="Winged helix' DNA-binding domain"/>
    <property type="match status" value="1"/>
</dbReference>
<reference evidence="6 7" key="1">
    <citation type="submission" date="2018-01" db="EMBL/GenBank/DDBJ databases">
        <authorList>
            <person name="Gaut B.S."/>
            <person name="Morton B.R."/>
            <person name="Clegg M.T."/>
            <person name="Duvall M.R."/>
        </authorList>
    </citation>
    <scope>NUCLEOTIDE SEQUENCE [LARGE SCALE GENOMIC DNA]</scope>
    <source>
        <strain evidence="6 7">HR-AV</strain>
    </source>
</reference>
<dbReference type="Pfam" id="PF13545">
    <property type="entry name" value="HTH_Crp_2"/>
    <property type="match status" value="1"/>
</dbReference>
<evidence type="ECO:0000256" key="3">
    <source>
        <dbReference type="ARBA" id="ARBA00023163"/>
    </source>
</evidence>
<dbReference type="EMBL" id="PQVF01000001">
    <property type="protein sequence ID" value="POY39311.1"/>
    <property type="molecule type" value="Genomic_DNA"/>
</dbReference>
<keyword evidence="3" id="KW-0804">Transcription</keyword>
<protein>
    <submittedName>
        <fullName evidence="6">Transcriptional regulator</fullName>
    </submittedName>
</protein>
<dbReference type="GO" id="GO:0003677">
    <property type="term" value="F:DNA binding"/>
    <property type="evidence" value="ECO:0007669"/>
    <property type="project" value="UniProtKB-KW"/>
</dbReference>
<keyword evidence="7" id="KW-1185">Reference proteome</keyword>
<dbReference type="GO" id="GO:0005829">
    <property type="term" value="C:cytosol"/>
    <property type="evidence" value="ECO:0007669"/>
    <property type="project" value="TreeGrafter"/>
</dbReference>
<dbReference type="InterPro" id="IPR036390">
    <property type="entry name" value="WH_DNA-bd_sf"/>
</dbReference>
<dbReference type="SUPFAM" id="SSF51206">
    <property type="entry name" value="cAMP-binding domain-like"/>
    <property type="match status" value="1"/>
</dbReference>
<accession>A0A2S5A9N6</accession>
<dbReference type="OrthoDB" id="9127033at2"/>
<dbReference type="InterPro" id="IPR014710">
    <property type="entry name" value="RmlC-like_jellyroll"/>
</dbReference>
<keyword evidence="1" id="KW-0805">Transcription regulation</keyword>
<evidence type="ECO:0000256" key="2">
    <source>
        <dbReference type="ARBA" id="ARBA00023125"/>
    </source>
</evidence>
<dbReference type="RefSeq" id="WP_103787413.1">
    <property type="nucleotide sequence ID" value="NZ_PQVF01000001.1"/>
</dbReference>